<evidence type="ECO:0000313" key="2">
    <source>
        <dbReference type="EMBL" id="SVA12651.1"/>
    </source>
</evidence>
<gene>
    <name evidence="2" type="ORF">METZ01_LOCUS65505</name>
</gene>
<proteinExistence type="predicted"/>
<dbReference type="EMBL" id="UINC01004213">
    <property type="protein sequence ID" value="SVA12651.1"/>
    <property type="molecule type" value="Genomic_DNA"/>
</dbReference>
<feature type="compositionally biased region" description="Basic and acidic residues" evidence="1">
    <location>
        <begin position="127"/>
        <end position="137"/>
    </location>
</feature>
<evidence type="ECO:0000256" key="1">
    <source>
        <dbReference type="SAM" id="MobiDB-lite"/>
    </source>
</evidence>
<dbReference type="AlphaFoldDB" id="A0A381TAT2"/>
<accession>A0A381TAT2</accession>
<evidence type="ECO:0008006" key="3">
    <source>
        <dbReference type="Google" id="ProtNLM"/>
    </source>
</evidence>
<name>A0A381TAT2_9ZZZZ</name>
<organism evidence="2">
    <name type="scientific">marine metagenome</name>
    <dbReference type="NCBI Taxonomy" id="408172"/>
    <lineage>
        <taxon>unclassified sequences</taxon>
        <taxon>metagenomes</taxon>
        <taxon>ecological metagenomes</taxon>
    </lineage>
</organism>
<reference evidence="2" key="1">
    <citation type="submission" date="2018-05" db="EMBL/GenBank/DDBJ databases">
        <authorList>
            <person name="Lanie J.A."/>
            <person name="Ng W.-L."/>
            <person name="Kazmierczak K.M."/>
            <person name="Andrzejewski T.M."/>
            <person name="Davidsen T.M."/>
            <person name="Wayne K.J."/>
            <person name="Tettelin H."/>
            <person name="Glass J.I."/>
            <person name="Rusch D."/>
            <person name="Podicherti R."/>
            <person name="Tsui H.-C.T."/>
            <person name="Winkler M.E."/>
        </authorList>
    </citation>
    <scope>NUCLEOTIDE SEQUENCE</scope>
</reference>
<dbReference type="InterPro" id="IPR036291">
    <property type="entry name" value="NAD(P)-bd_dom_sf"/>
</dbReference>
<feature type="region of interest" description="Disordered" evidence="1">
    <location>
        <begin position="116"/>
        <end position="137"/>
    </location>
</feature>
<dbReference type="Gene3D" id="3.40.50.720">
    <property type="entry name" value="NAD(P)-binding Rossmann-like Domain"/>
    <property type="match status" value="1"/>
</dbReference>
<sequence>MGMSTLPSARALVIGGTGPTGPAIVHGLEHRGLTVTLFHTGRHEVEEVAHVEHLHGNPFSAEAVDETLSGRSFDVVVACYGRLRAIAEVLSGRCDRFVSVGGTPAYRGYFDPTRFDPPGLPIPTAEDAPRSTEDDDGKSYRVARTEDLLFGHQPSATHLRYPFVYGPRQIAPLDWCIVRRVLDRRPAIIVPDAGLAAETRSFSENAAHTVLLAVDQPAAGGRVFNVGDEEALTVAQRVGLICAELGHEMEIVGMPTDLALPARPLMMQAEPGHRILDLSATRDVLGYRDLVPARRATGLAARWLADNPLEPGGSAEQVLEDPFDYEREDRLLDWWRSATCDPPDLDYPVEPGFGIYYSGPGTSRRRNDERI</sequence>
<protein>
    <recommendedName>
        <fullName evidence="3">NAD-dependent epimerase/dehydratase domain-containing protein</fullName>
    </recommendedName>
</protein>
<dbReference type="SUPFAM" id="SSF51735">
    <property type="entry name" value="NAD(P)-binding Rossmann-fold domains"/>
    <property type="match status" value="1"/>
</dbReference>